<accession>A0A0C9VG77</accession>
<proteinExistence type="predicted"/>
<dbReference type="AlphaFoldDB" id="A0A0C9VG77"/>
<sequence>MGKTLQPALGSDATAIVQVLSQHKTVPSLLLSGPGSQPRQQRNLPVIQQPRNKGIFNGVKVWFRKTIPIRQDQLPQSQPAHNILIKRECGGSIQKKVSSIFLQDFDTTPDMAPFQMPLSSKFRDLMGVRERWPDDSSISVSARSDYCDTSRDETIIGLKLIVLPMEGRFERIAFTVKLPGCSFYWGDGIVITAGLPEQSTPLSDVVNSTFKKTTGVTLNVNVPTPMGPAGGASIQKGEEHTYEQAHYTMCSPCDTDMANNELRWTLTGNVKTLEGLSGPIDKMAVKIKVPKDCPPRLQAAIQFKGWYRTAMGLKKTKTFPKPSKYRMIELDLSGETQNKFG</sequence>
<name>A0A0C9VG77_SPHS4</name>
<keyword evidence="2" id="KW-1185">Reference proteome</keyword>
<gene>
    <name evidence="1" type="ORF">M422DRAFT_250422</name>
</gene>
<evidence type="ECO:0000313" key="2">
    <source>
        <dbReference type="Proteomes" id="UP000054279"/>
    </source>
</evidence>
<reference evidence="1 2" key="1">
    <citation type="submission" date="2014-06" db="EMBL/GenBank/DDBJ databases">
        <title>Evolutionary Origins and Diversification of the Mycorrhizal Mutualists.</title>
        <authorList>
            <consortium name="DOE Joint Genome Institute"/>
            <consortium name="Mycorrhizal Genomics Consortium"/>
            <person name="Kohler A."/>
            <person name="Kuo A."/>
            <person name="Nagy L.G."/>
            <person name="Floudas D."/>
            <person name="Copeland A."/>
            <person name="Barry K.W."/>
            <person name="Cichocki N."/>
            <person name="Veneault-Fourrey C."/>
            <person name="LaButti K."/>
            <person name="Lindquist E.A."/>
            <person name="Lipzen A."/>
            <person name="Lundell T."/>
            <person name="Morin E."/>
            <person name="Murat C."/>
            <person name="Riley R."/>
            <person name="Ohm R."/>
            <person name="Sun H."/>
            <person name="Tunlid A."/>
            <person name="Henrissat B."/>
            <person name="Grigoriev I.V."/>
            <person name="Hibbett D.S."/>
            <person name="Martin F."/>
        </authorList>
    </citation>
    <scope>NUCLEOTIDE SEQUENCE [LARGE SCALE GENOMIC DNA]</scope>
    <source>
        <strain evidence="1 2">SS14</strain>
    </source>
</reference>
<protein>
    <submittedName>
        <fullName evidence="1">Uncharacterized protein</fullName>
    </submittedName>
</protein>
<dbReference type="HOGENOM" id="CLU_814244_0_0_1"/>
<organism evidence="1 2">
    <name type="scientific">Sphaerobolus stellatus (strain SS14)</name>
    <dbReference type="NCBI Taxonomy" id="990650"/>
    <lineage>
        <taxon>Eukaryota</taxon>
        <taxon>Fungi</taxon>
        <taxon>Dikarya</taxon>
        <taxon>Basidiomycota</taxon>
        <taxon>Agaricomycotina</taxon>
        <taxon>Agaricomycetes</taxon>
        <taxon>Phallomycetidae</taxon>
        <taxon>Geastrales</taxon>
        <taxon>Sphaerobolaceae</taxon>
        <taxon>Sphaerobolus</taxon>
    </lineage>
</organism>
<evidence type="ECO:0000313" key="1">
    <source>
        <dbReference type="EMBL" id="KIJ45999.1"/>
    </source>
</evidence>
<dbReference type="Proteomes" id="UP000054279">
    <property type="component" value="Unassembled WGS sequence"/>
</dbReference>
<dbReference type="EMBL" id="KN837109">
    <property type="protein sequence ID" value="KIJ45999.1"/>
    <property type="molecule type" value="Genomic_DNA"/>
</dbReference>